<feature type="transmembrane region" description="Helical" evidence="8">
    <location>
        <begin position="131"/>
        <end position="146"/>
    </location>
</feature>
<feature type="transmembrane region" description="Helical" evidence="8">
    <location>
        <begin position="12"/>
        <end position="34"/>
    </location>
</feature>
<name>A0A1M5H1C7_9ALTE</name>
<dbReference type="GO" id="GO:0005886">
    <property type="term" value="C:plasma membrane"/>
    <property type="evidence" value="ECO:0007669"/>
    <property type="project" value="UniProtKB-SubCell"/>
</dbReference>
<dbReference type="Proteomes" id="UP000184520">
    <property type="component" value="Unassembled WGS sequence"/>
</dbReference>
<evidence type="ECO:0000313" key="10">
    <source>
        <dbReference type="EMBL" id="SHG09696.1"/>
    </source>
</evidence>
<dbReference type="InterPro" id="IPR019127">
    <property type="entry name" value="Exosortase"/>
</dbReference>
<dbReference type="InterPro" id="IPR017540">
    <property type="entry name" value="Exosortase-1"/>
</dbReference>
<dbReference type="RefSeq" id="WP_084526257.1">
    <property type="nucleotide sequence ID" value="NZ_FQWD01000002.1"/>
</dbReference>
<comment type="subcellular location">
    <subcellularLocation>
        <location evidence="1">Cell membrane</location>
        <topology evidence="1">Multi-pass membrane protein</topology>
    </subcellularLocation>
</comment>
<dbReference type="InterPro" id="IPR026392">
    <property type="entry name" value="Exo/Archaeosortase_dom"/>
</dbReference>
<evidence type="ECO:0000256" key="4">
    <source>
        <dbReference type="ARBA" id="ARBA00022692"/>
    </source>
</evidence>
<evidence type="ECO:0000256" key="2">
    <source>
        <dbReference type="ARBA" id="ARBA00022475"/>
    </source>
</evidence>
<dbReference type="InterPro" id="IPR013426">
    <property type="entry name" value="EpsH-like"/>
</dbReference>
<dbReference type="NCBIfam" id="TIGR02602">
    <property type="entry name" value="8TM_EpsH"/>
    <property type="match status" value="1"/>
</dbReference>
<dbReference type="InterPro" id="IPR014263">
    <property type="entry name" value="Methanolan_biosynth_EpsI"/>
</dbReference>
<organism evidence="10 11">
    <name type="scientific">Marisediminitalea aggregata</name>
    <dbReference type="NCBI Taxonomy" id="634436"/>
    <lineage>
        <taxon>Bacteria</taxon>
        <taxon>Pseudomonadati</taxon>
        <taxon>Pseudomonadota</taxon>
        <taxon>Gammaproteobacteria</taxon>
        <taxon>Alteromonadales</taxon>
        <taxon>Alteromonadaceae</taxon>
        <taxon>Marisediminitalea</taxon>
    </lineage>
</organism>
<dbReference type="GO" id="GO:0006508">
    <property type="term" value="P:proteolysis"/>
    <property type="evidence" value="ECO:0007669"/>
    <property type="project" value="UniProtKB-KW"/>
</dbReference>
<feature type="transmembrane region" description="Helical" evidence="8">
    <location>
        <begin position="313"/>
        <end position="332"/>
    </location>
</feature>
<dbReference type="NCBIfam" id="TIGR03109">
    <property type="entry name" value="exosort_XrtA"/>
    <property type="match status" value="1"/>
</dbReference>
<feature type="transmembrane region" description="Helical" evidence="8">
    <location>
        <begin position="106"/>
        <end position="124"/>
    </location>
</feature>
<dbReference type="AlphaFoldDB" id="A0A1M5H1C7"/>
<feature type="transmembrane region" description="Helical" evidence="8">
    <location>
        <begin position="222"/>
        <end position="247"/>
    </location>
</feature>
<dbReference type="GO" id="GO:0008233">
    <property type="term" value="F:peptidase activity"/>
    <property type="evidence" value="ECO:0007669"/>
    <property type="project" value="UniProtKB-KW"/>
</dbReference>
<sequence length="516" mass="57389">MQEQSVTGSGAYPVRLTFSAVTVLMLVVLAAWALVFHKGLVSAVAIWYGSDIFNHCMFVLPGAFYLIYLKRDALLNTPIKPSMWTLIFIAPLVALYAVGLAGDVQIFMHAAMFTLLPVLYWFVLGTKAARTILFPLVFILFCIPIGEELVPLLQQIAATFSVQLLELSGVPVFRSGLYIEIPKGRFLVAEACSGISFFIASLVIGSLYAYLNMQAPWRRASFVLLSIVFPVAANIVRVYGIIMIAHMSDMKYAVGADHLIYGWFFFAFVIICLLALGEFIRERAPKSTADDIADSNERVEQHSGQAISAYGKAGLAGFSAVMVLSTVWFQFIQSALPEALNKAYTFNRATEDVVDDASMRLPWQVKYRRATAERYLLMDADASAEITIYQAFYAAGQGELISSINRFYDQDNWTKVEDIKIDALDKPYSMELISSPSGQLRLMAYWFVLNQSVYANQRETKIAQIAKTLSGEPAHGGVVALSMEVERRELARQQAQLSAFIEKQYASLSDDVRLGQ</sequence>
<evidence type="ECO:0000313" key="11">
    <source>
        <dbReference type="Proteomes" id="UP000184520"/>
    </source>
</evidence>
<reference evidence="11" key="1">
    <citation type="submission" date="2016-11" db="EMBL/GenBank/DDBJ databases">
        <authorList>
            <person name="Varghese N."/>
            <person name="Submissions S."/>
        </authorList>
    </citation>
    <scope>NUCLEOTIDE SEQUENCE [LARGE SCALE GENOMIC DNA]</scope>
    <source>
        <strain evidence="11">CGMCC 1.8995</strain>
    </source>
</reference>
<evidence type="ECO:0000259" key="9">
    <source>
        <dbReference type="Pfam" id="PF11984"/>
    </source>
</evidence>
<evidence type="ECO:0000256" key="8">
    <source>
        <dbReference type="SAM" id="Phobius"/>
    </source>
</evidence>
<dbReference type="STRING" id="634436.SAMN05216361_1264"/>
<evidence type="ECO:0000256" key="7">
    <source>
        <dbReference type="ARBA" id="ARBA00023136"/>
    </source>
</evidence>
<dbReference type="Pfam" id="PF11984">
    <property type="entry name" value="DUF3485"/>
    <property type="match status" value="1"/>
</dbReference>
<keyword evidence="5" id="KW-0378">Hydrolase</keyword>
<dbReference type="Pfam" id="PF09721">
    <property type="entry name" value="Exosortase_EpsH"/>
    <property type="match status" value="1"/>
</dbReference>
<keyword evidence="2" id="KW-1003">Cell membrane</keyword>
<evidence type="ECO:0000256" key="6">
    <source>
        <dbReference type="ARBA" id="ARBA00022989"/>
    </source>
</evidence>
<evidence type="ECO:0000256" key="5">
    <source>
        <dbReference type="ARBA" id="ARBA00022801"/>
    </source>
</evidence>
<feature type="domain" description="Methanolan biosynthesis EpsI" evidence="9">
    <location>
        <begin position="320"/>
        <end position="509"/>
    </location>
</feature>
<dbReference type="EMBL" id="FQWD01000002">
    <property type="protein sequence ID" value="SHG09696.1"/>
    <property type="molecule type" value="Genomic_DNA"/>
</dbReference>
<keyword evidence="3" id="KW-0645">Protease</keyword>
<feature type="transmembrane region" description="Helical" evidence="8">
    <location>
        <begin position="259"/>
        <end position="277"/>
    </location>
</feature>
<protein>
    <submittedName>
        <fullName evidence="10">Exosortase A</fullName>
    </submittedName>
</protein>
<gene>
    <name evidence="10" type="ORF">SAMN05216361_1264</name>
</gene>
<dbReference type="OrthoDB" id="9797363at2"/>
<accession>A0A1M5H1C7</accession>
<keyword evidence="4 8" id="KW-0812">Transmembrane</keyword>
<keyword evidence="6 8" id="KW-1133">Transmembrane helix</keyword>
<keyword evidence="7 8" id="KW-0472">Membrane</keyword>
<evidence type="ECO:0000256" key="1">
    <source>
        <dbReference type="ARBA" id="ARBA00004651"/>
    </source>
</evidence>
<keyword evidence="11" id="KW-1185">Reference proteome</keyword>
<feature type="transmembrane region" description="Helical" evidence="8">
    <location>
        <begin position="81"/>
        <end position="100"/>
    </location>
</feature>
<dbReference type="NCBIfam" id="TIGR04178">
    <property type="entry name" value="exo_archaeo"/>
    <property type="match status" value="1"/>
</dbReference>
<feature type="transmembrane region" description="Helical" evidence="8">
    <location>
        <begin position="186"/>
        <end position="210"/>
    </location>
</feature>
<feature type="transmembrane region" description="Helical" evidence="8">
    <location>
        <begin position="46"/>
        <end position="69"/>
    </location>
</feature>
<proteinExistence type="predicted"/>
<evidence type="ECO:0000256" key="3">
    <source>
        <dbReference type="ARBA" id="ARBA00022670"/>
    </source>
</evidence>